<evidence type="ECO:0000256" key="9">
    <source>
        <dbReference type="ARBA" id="ARBA00044478"/>
    </source>
</evidence>
<comment type="catalytic activity">
    <reaction evidence="8">
        <text>1D-myo-inositol 1,3,4-trisphosphate + H2O = 1D-myo-inositol 3,4-bisphosphate + phosphate</text>
        <dbReference type="Rhea" id="RHEA:70319"/>
        <dbReference type="ChEBI" id="CHEBI:15377"/>
        <dbReference type="ChEBI" id="CHEBI:43474"/>
        <dbReference type="ChEBI" id="CHEBI:58414"/>
        <dbReference type="ChEBI" id="CHEBI:83241"/>
    </reaction>
    <physiologicalReaction direction="left-to-right" evidence="8">
        <dbReference type="Rhea" id="RHEA:70320"/>
    </physiologicalReaction>
</comment>
<evidence type="ECO:0000256" key="7">
    <source>
        <dbReference type="ARBA" id="ARBA00041815"/>
    </source>
</evidence>
<dbReference type="EC" id="3.1.3.57" evidence="10"/>
<gene>
    <name evidence="15" type="ORF">AB1Y20_006088</name>
</gene>
<dbReference type="PROSITE" id="PS00629">
    <property type="entry name" value="IMP_1"/>
    <property type="match status" value="1"/>
</dbReference>
<evidence type="ECO:0000313" key="16">
    <source>
        <dbReference type="Proteomes" id="UP001515480"/>
    </source>
</evidence>
<evidence type="ECO:0000256" key="2">
    <source>
        <dbReference type="ARBA" id="ARBA00012633"/>
    </source>
</evidence>
<dbReference type="Gene3D" id="3.40.190.80">
    <property type="match status" value="1"/>
</dbReference>
<keyword evidence="16" id="KW-1185">Reference proteome</keyword>
<comment type="cofactor">
    <cofactor evidence="13">
        <name>Mg(2+)</name>
        <dbReference type="ChEBI" id="CHEBI:18420"/>
    </cofactor>
</comment>
<sequence>MNALLLHALLRAACGLHPPAAGLRTHGPVSRASSHTARGPPAPLLLQQGDLSLRQTLETCKLACDSISELVEQIYERVGGADGQGAASPGVTLKPDQSFFTLADGLVQGLLLRLLRRRVAHIVGEEDATAVQLEAPPYAAGGTVAPRELEGLVARVRAEVDRLAAGLPEGALPLTAFVDPIDGTREFCTGGGEACTICIGFADERGAAIGGLVYRPLEKPRTWAMGSAREQYARSSLRAAGGAGRGEGEGFLTSGRAVSPFLTKLREVLGMRRLAVGGAGNKALMLLEGTGACYIQDRGLSRWDTCAAEAVLAAHGGLVVKLTRFANGGELESYRYLRSEVNLDFEPGVCRLTRYNAAKGALPQLAKAAGAPLLVESAAQLNPYSNTCGVVALASSEPAVLLRYREAIQRAASTSPPEYD</sequence>
<evidence type="ECO:0000256" key="12">
    <source>
        <dbReference type="ARBA" id="ARBA00044554"/>
    </source>
</evidence>
<comment type="catalytic activity">
    <reaction evidence="9">
        <text>1D-myo-inositol 1,4-bisphosphate + H2O = 1D-myo-inositol 4-phosphate + phosphate</text>
        <dbReference type="Rhea" id="RHEA:15553"/>
        <dbReference type="ChEBI" id="CHEBI:15377"/>
        <dbReference type="ChEBI" id="CHEBI:43474"/>
        <dbReference type="ChEBI" id="CHEBI:58282"/>
        <dbReference type="ChEBI" id="CHEBI:58469"/>
        <dbReference type="EC" id="3.1.3.57"/>
    </reaction>
    <physiologicalReaction direction="left-to-right" evidence="9">
        <dbReference type="Rhea" id="RHEA:15554"/>
    </physiologicalReaction>
</comment>
<dbReference type="Pfam" id="PF00459">
    <property type="entry name" value="Inositol_P"/>
    <property type="match status" value="1"/>
</dbReference>
<evidence type="ECO:0000313" key="15">
    <source>
        <dbReference type="EMBL" id="KAL1511281.1"/>
    </source>
</evidence>
<dbReference type="PANTHER" id="PTHR43028">
    <property type="entry name" value="3'(2'),5'-BISPHOSPHATE NUCLEOTIDASE 1"/>
    <property type="match status" value="1"/>
</dbReference>
<evidence type="ECO:0000256" key="4">
    <source>
        <dbReference type="ARBA" id="ARBA00022723"/>
    </source>
</evidence>
<comment type="similarity">
    <text evidence="1">Belongs to the inositol monophosphatase superfamily.</text>
</comment>
<feature type="binding site" evidence="13">
    <location>
        <position position="125"/>
    </location>
    <ligand>
        <name>Mg(2+)</name>
        <dbReference type="ChEBI" id="CHEBI:18420"/>
        <label>1</label>
        <note>catalytic</note>
    </ligand>
</feature>
<evidence type="ECO:0000256" key="3">
    <source>
        <dbReference type="ARBA" id="ARBA00022671"/>
    </source>
</evidence>
<feature type="binding site" evidence="13">
    <location>
        <position position="304"/>
    </location>
    <ligand>
        <name>Mg(2+)</name>
        <dbReference type="ChEBI" id="CHEBI:18420"/>
        <label>1</label>
        <note>catalytic</note>
    </ligand>
</feature>
<feature type="binding site" evidence="13">
    <location>
        <position position="182"/>
    </location>
    <ligand>
        <name>Mg(2+)</name>
        <dbReference type="ChEBI" id="CHEBI:18420"/>
        <label>1</label>
        <note>catalytic</note>
    </ligand>
</feature>
<reference evidence="15 16" key="1">
    <citation type="journal article" date="2024" name="Science">
        <title>Giant polyketide synthase enzymes in the biosynthesis of giant marine polyether toxins.</title>
        <authorList>
            <person name="Fallon T.R."/>
            <person name="Shende V.V."/>
            <person name="Wierzbicki I.H."/>
            <person name="Pendleton A.L."/>
            <person name="Watervoot N.F."/>
            <person name="Auber R.P."/>
            <person name="Gonzalez D.J."/>
            <person name="Wisecaver J.H."/>
            <person name="Moore B.S."/>
        </authorList>
    </citation>
    <scope>NUCLEOTIDE SEQUENCE [LARGE SCALE GENOMIC DNA]</scope>
    <source>
        <strain evidence="15 16">12B1</strain>
    </source>
</reference>
<evidence type="ECO:0000256" key="5">
    <source>
        <dbReference type="ARBA" id="ARBA00022842"/>
    </source>
</evidence>
<dbReference type="GO" id="GO:0008441">
    <property type="term" value="F:3'(2'),5'-bisphosphate nucleotidase activity"/>
    <property type="evidence" value="ECO:0007669"/>
    <property type="project" value="UniProtKB-EC"/>
</dbReference>
<evidence type="ECO:0000256" key="10">
    <source>
        <dbReference type="ARBA" id="ARBA00044519"/>
    </source>
</evidence>
<keyword evidence="3" id="KW-0452">Lithium</keyword>
<dbReference type="AlphaFoldDB" id="A0AB34J3Y0"/>
<dbReference type="EC" id="3.1.3.7" evidence="2"/>
<dbReference type="GO" id="GO:0004441">
    <property type="term" value="F:inositol-1,4-bisphosphate 1-phosphatase activity"/>
    <property type="evidence" value="ECO:0007669"/>
    <property type="project" value="UniProtKB-EC"/>
</dbReference>
<evidence type="ECO:0000256" key="6">
    <source>
        <dbReference type="ARBA" id="ARBA00040342"/>
    </source>
</evidence>
<keyword evidence="14" id="KW-0732">Signal</keyword>
<dbReference type="GO" id="GO:0046872">
    <property type="term" value="F:metal ion binding"/>
    <property type="evidence" value="ECO:0007669"/>
    <property type="project" value="UniProtKB-KW"/>
</dbReference>
<evidence type="ECO:0000256" key="8">
    <source>
        <dbReference type="ARBA" id="ARBA00044465"/>
    </source>
</evidence>
<organism evidence="15 16">
    <name type="scientific">Prymnesium parvum</name>
    <name type="common">Toxic golden alga</name>
    <dbReference type="NCBI Taxonomy" id="97485"/>
    <lineage>
        <taxon>Eukaryota</taxon>
        <taxon>Haptista</taxon>
        <taxon>Haptophyta</taxon>
        <taxon>Prymnesiophyceae</taxon>
        <taxon>Prymnesiales</taxon>
        <taxon>Prymnesiaceae</taxon>
        <taxon>Prymnesium</taxon>
    </lineage>
</organism>
<evidence type="ECO:0000256" key="13">
    <source>
        <dbReference type="PIRSR" id="PIRSR600760-2"/>
    </source>
</evidence>
<dbReference type="GO" id="GO:0046854">
    <property type="term" value="P:phosphatidylinositol phosphate biosynthetic process"/>
    <property type="evidence" value="ECO:0007669"/>
    <property type="project" value="InterPro"/>
</dbReference>
<dbReference type="EMBL" id="JBGBPQ010000014">
    <property type="protein sequence ID" value="KAL1511281.1"/>
    <property type="molecule type" value="Genomic_DNA"/>
</dbReference>
<name>A0AB34J3Y0_PRYPA</name>
<dbReference type="PANTHER" id="PTHR43028:SF5">
    <property type="entry name" value="3'(2'),5'-BISPHOSPHATE NUCLEOTIDASE 1"/>
    <property type="match status" value="1"/>
</dbReference>
<evidence type="ECO:0000256" key="14">
    <source>
        <dbReference type="SAM" id="SignalP"/>
    </source>
</evidence>
<dbReference type="InterPro" id="IPR020550">
    <property type="entry name" value="Inositol_monophosphatase_CS"/>
</dbReference>
<protein>
    <recommendedName>
        <fullName evidence="6">3'(2'),5'-bisphosphate nucleotidase 1</fullName>
        <ecNumber evidence="10">3.1.3.57</ecNumber>
        <ecNumber evidence="2">3.1.3.7</ecNumber>
    </recommendedName>
    <alternativeName>
        <fullName evidence="11">3'-phosphoadenosine 5'-phosphate phosphatase</fullName>
    </alternativeName>
    <alternativeName>
        <fullName evidence="7">Bisphosphate 3'-nucleotidase 1</fullName>
    </alternativeName>
    <alternativeName>
        <fullName evidence="12">Inositol-polyphosphate 1-phosphatase</fullName>
    </alternativeName>
</protein>
<dbReference type="Gene3D" id="3.30.540.10">
    <property type="entry name" value="Fructose-1,6-Bisphosphatase, subunit A, domain 1"/>
    <property type="match status" value="1"/>
</dbReference>
<feature type="chain" id="PRO_5044344106" description="3'(2'),5'-bisphosphate nucleotidase 1" evidence="14">
    <location>
        <begin position="16"/>
        <end position="420"/>
    </location>
</feature>
<proteinExistence type="inferred from homology"/>
<dbReference type="InterPro" id="IPR000760">
    <property type="entry name" value="Inositol_monophosphatase-like"/>
</dbReference>
<dbReference type="InterPro" id="IPR050725">
    <property type="entry name" value="CysQ/Inositol_MonoPase"/>
</dbReference>
<dbReference type="PROSITE" id="PS00630">
    <property type="entry name" value="IMP_2"/>
    <property type="match status" value="1"/>
</dbReference>
<evidence type="ECO:0000256" key="1">
    <source>
        <dbReference type="ARBA" id="ARBA00009759"/>
    </source>
</evidence>
<keyword evidence="4 13" id="KW-0479">Metal-binding</keyword>
<keyword evidence="5 13" id="KW-0460">Magnesium</keyword>
<dbReference type="InterPro" id="IPR020583">
    <property type="entry name" value="Inositol_monoP_metal-BS"/>
</dbReference>
<feature type="signal peptide" evidence="14">
    <location>
        <begin position="1"/>
        <end position="15"/>
    </location>
</feature>
<dbReference type="Proteomes" id="UP001515480">
    <property type="component" value="Unassembled WGS sequence"/>
</dbReference>
<feature type="binding site" evidence="13">
    <location>
        <position position="179"/>
    </location>
    <ligand>
        <name>Mg(2+)</name>
        <dbReference type="ChEBI" id="CHEBI:18420"/>
        <label>1</label>
        <note>catalytic</note>
    </ligand>
</feature>
<evidence type="ECO:0000256" key="11">
    <source>
        <dbReference type="ARBA" id="ARBA00044544"/>
    </source>
</evidence>
<comment type="caution">
    <text evidence="15">The sequence shown here is derived from an EMBL/GenBank/DDBJ whole genome shotgun (WGS) entry which is preliminary data.</text>
</comment>
<accession>A0AB34J3Y0</accession>
<dbReference type="SUPFAM" id="SSF56655">
    <property type="entry name" value="Carbohydrate phosphatase"/>
    <property type="match status" value="1"/>
</dbReference>
<feature type="binding site" evidence="13">
    <location>
        <position position="181"/>
    </location>
    <ligand>
        <name>Mg(2+)</name>
        <dbReference type="ChEBI" id="CHEBI:18420"/>
        <label>1</label>
        <note>catalytic</note>
    </ligand>
</feature>